<feature type="binding site" evidence="5">
    <location>
        <begin position="11"/>
        <end position="16"/>
    </location>
    <ligand>
        <name>ATP</name>
        <dbReference type="ChEBI" id="CHEBI:30616"/>
    </ligand>
</feature>
<keyword evidence="5" id="KW-0479">Metal-binding</keyword>
<dbReference type="InterPro" id="IPR027417">
    <property type="entry name" value="P-loop_NTPase"/>
</dbReference>
<dbReference type="NCBIfam" id="TIGR01351">
    <property type="entry name" value="adk"/>
    <property type="match status" value="1"/>
</dbReference>
<comment type="subcellular location">
    <subcellularLocation>
        <location evidence="5 7">Cytoplasm</location>
    </subcellularLocation>
</comment>
<feature type="binding site" evidence="5">
    <location>
        <begin position="137"/>
        <end position="138"/>
    </location>
    <ligand>
        <name>ATP</name>
        <dbReference type="ChEBI" id="CHEBI:30616"/>
    </ligand>
</feature>
<protein>
    <recommendedName>
        <fullName evidence="5 7">Adenylate kinase</fullName>
        <shortName evidence="5">AK</shortName>
        <ecNumber evidence="5 7">2.7.4.3</ecNumber>
    </recommendedName>
    <alternativeName>
        <fullName evidence="5">ATP-AMP transphosphorylase</fullName>
    </alternativeName>
    <alternativeName>
        <fullName evidence="5">ATP:AMP phosphotransferase</fullName>
    </alternativeName>
    <alternativeName>
        <fullName evidence="5">Adenylate monophosphate kinase</fullName>
    </alternativeName>
</protein>
<feature type="binding site" evidence="5">
    <location>
        <position position="151"/>
    </location>
    <ligand>
        <name>Zn(2+)</name>
        <dbReference type="ChEBI" id="CHEBI:29105"/>
        <note>structural</note>
    </ligand>
</feature>
<dbReference type="PRINTS" id="PR00094">
    <property type="entry name" value="ADENYLTKNASE"/>
</dbReference>
<dbReference type="GO" id="GO:0004017">
    <property type="term" value="F:AMP kinase activity"/>
    <property type="evidence" value="ECO:0007669"/>
    <property type="project" value="UniProtKB-EC"/>
</dbReference>
<dbReference type="EMBL" id="JBGUAW010000002">
    <property type="protein sequence ID" value="MFA9459661.1"/>
    <property type="molecule type" value="Genomic_DNA"/>
</dbReference>
<dbReference type="SUPFAM" id="SSF52540">
    <property type="entry name" value="P-loop containing nucleoside triphosphate hydrolases"/>
    <property type="match status" value="1"/>
</dbReference>
<dbReference type="NCBIfam" id="NF011100">
    <property type="entry name" value="PRK14527.1"/>
    <property type="match status" value="1"/>
</dbReference>
<feature type="domain" description="Adenylate kinase active site lid" evidence="8">
    <location>
        <begin position="128"/>
        <end position="163"/>
    </location>
</feature>
<keyword evidence="10" id="KW-1185">Reference proteome</keyword>
<comment type="caution">
    <text evidence="9">The sequence shown here is derived from an EMBL/GenBank/DDBJ whole genome shotgun (WGS) entry which is preliminary data.</text>
</comment>
<comment type="domain">
    <text evidence="5">Consists of three domains, a large central CORE domain and two small peripheral domains, NMPbind and LID, which undergo movements during catalysis. The LID domain closes over the site of phosphoryl transfer upon ATP binding. Assembling and dissambling the active center during each catalytic cycle provides an effective means to prevent ATP hydrolysis. Some bacteria have evolved a zinc-coordinating structure that stabilizes the LID domain.</text>
</comment>
<comment type="pathway">
    <text evidence="5">Purine metabolism; AMP biosynthesis via salvage pathway; AMP from ADP: step 1/1.</text>
</comment>
<keyword evidence="4 5" id="KW-0418">Kinase</keyword>
<evidence type="ECO:0000313" key="9">
    <source>
        <dbReference type="EMBL" id="MFA9459661.1"/>
    </source>
</evidence>
<dbReference type="InterPro" id="IPR007862">
    <property type="entry name" value="Adenylate_kinase_lid-dom"/>
</dbReference>
<feature type="binding site" evidence="5">
    <location>
        <position position="32"/>
    </location>
    <ligand>
        <name>AMP</name>
        <dbReference type="ChEBI" id="CHEBI:456215"/>
    </ligand>
</feature>
<comment type="function">
    <text evidence="5">Catalyzes the reversible transfer of the terminal phosphate group between ATP and AMP. Plays an important role in cellular energy homeostasis and in adenine nucleotide metabolism.</text>
</comment>
<accession>A0ABV4TQT1</accession>
<feature type="binding site" evidence="5">
    <location>
        <position position="134"/>
    </location>
    <ligand>
        <name>Zn(2+)</name>
        <dbReference type="ChEBI" id="CHEBI:29105"/>
        <note>structural</note>
    </ligand>
</feature>
<comment type="catalytic activity">
    <reaction evidence="5 7">
        <text>AMP + ATP = 2 ADP</text>
        <dbReference type="Rhea" id="RHEA:12973"/>
        <dbReference type="ChEBI" id="CHEBI:30616"/>
        <dbReference type="ChEBI" id="CHEBI:456215"/>
        <dbReference type="ChEBI" id="CHEBI:456216"/>
        <dbReference type="EC" id="2.7.4.3"/>
    </reaction>
</comment>
<keyword evidence="5 7" id="KW-0067">ATP-binding</keyword>
<feature type="region of interest" description="NMP" evidence="5">
    <location>
        <begin position="31"/>
        <end position="60"/>
    </location>
</feature>
<comment type="similarity">
    <text evidence="5 6">Belongs to the adenylate kinase family.</text>
</comment>
<feature type="region of interest" description="LID" evidence="5">
    <location>
        <begin position="127"/>
        <end position="164"/>
    </location>
</feature>
<keyword evidence="3 5" id="KW-0547">Nucleotide-binding</keyword>
<dbReference type="Gene3D" id="3.40.50.300">
    <property type="entry name" value="P-loop containing nucleotide triphosphate hydrolases"/>
    <property type="match status" value="1"/>
</dbReference>
<keyword evidence="2 5" id="KW-0545">Nucleotide biosynthesis</keyword>
<feature type="binding site" evidence="5">
    <location>
        <position position="154"/>
    </location>
    <ligand>
        <name>Zn(2+)</name>
        <dbReference type="ChEBI" id="CHEBI:29105"/>
        <note>structural</note>
    </ligand>
</feature>
<sequence>MTRMVLLGPPGAGKGTQGQMLAERLDIPQIATGDILRKAVAEGSEVGQKAKSYMDAGDLVPDEIMVEIIRERLQAEDAQNGYILDGFPRTVAQAEALDEMLEAINQRLDHVIHIDVENEALVERLSGRLICRDCAASYHVRFNPPSKDKVCDSCGGELFQREDDQEETVRSRLGVFAERTQPLVEYYQQQGIYRKIDGDREPEAVLGEISRIIQAG</sequence>
<dbReference type="InterPro" id="IPR006259">
    <property type="entry name" value="Adenyl_kin_sub"/>
</dbReference>
<feature type="binding site" evidence="5">
    <location>
        <position position="131"/>
    </location>
    <ligand>
        <name>Zn(2+)</name>
        <dbReference type="ChEBI" id="CHEBI:29105"/>
        <note>structural</note>
    </ligand>
</feature>
<dbReference type="EC" id="2.7.4.3" evidence="5 7"/>
<evidence type="ECO:0000256" key="6">
    <source>
        <dbReference type="RuleBase" id="RU003330"/>
    </source>
</evidence>
<dbReference type="NCBIfam" id="NF001380">
    <property type="entry name" value="PRK00279.1-2"/>
    <property type="match status" value="1"/>
</dbReference>
<evidence type="ECO:0000256" key="2">
    <source>
        <dbReference type="ARBA" id="ARBA00022727"/>
    </source>
</evidence>
<comment type="subunit">
    <text evidence="5 7">Monomer.</text>
</comment>
<feature type="binding site" evidence="5">
    <location>
        <begin position="86"/>
        <end position="89"/>
    </location>
    <ligand>
        <name>AMP</name>
        <dbReference type="ChEBI" id="CHEBI:456215"/>
    </ligand>
</feature>
<keyword evidence="5" id="KW-0862">Zinc</keyword>
<feature type="binding site" evidence="5">
    <location>
        <position position="128"/>
    </location>
    <ligand>
        <name>ATP</name>
        <dbReference type="ChEBI" id="CHEBI:30616"/>
    </ligand>
</feature>
<reference evidence="9 10" key="1">
    <citation type="submission" date="2024-08" db="EMBL/GenBank/DDBJ databases">
        <title>Whole-genome sequencing of halo(alkali)philic microorganisms from hypersaline lakes.</title>
        <authorList>
            <person name="Sorokin D.Y."/>
            <person name="Merkel A.Y."/>
            <person name="Messina E."/>
            <person name="Yakimov M."/>
        </authorList>
    </citation>
    <scope>NUCLEOTIDE SEQUENCE [LARGE SCALE GENOMIC DNA]</scope>
    <source>
        <strain evidence="9 10">Cl-TMA</strain>
    </source>
</reference>
<evidence type="ECO:0000256" key="7">
    <source>
        <dbReference type="RuleBase" id="RU003331"/>
    </source>
</evidence>
<feature type="binding site" evidence="5">
    <location>
        <position position="37"/>
    </location>
    <ligand>
        <name>AMP</name>
        <dbReference type="ChEBI" id="CHEBI:456215"/>
    </ligand>
</feature>
<feature type="binding site" evidence="5">
    <location>
        <position position="200"/>
    </location>
    <ligand>
        <name>ATP</name>
        <dbReference type="ChEBI" id="CHEBI:30616"/>
    </ligand>
</feature>
<evidence type="ECO:0000256" key="4">
    <source>
        <dbReference type="ARBA" id="ARBA00022777"/>
    </source>
</evidence>
<evidence type="ECO:0000256" key="5">
    <source>
        <dbReference type="HAMAP-Rule" id="MF_00235"/>
    </source>
</evidence>
<evidence type="ECO:0000256" key="3">
    <source>
        <dbReference type="ARBA" id="ARBA00022741"/>
    </source>
</evidence>
<dbReference type="InterPro" id="IPR000850">
    <property type="entry name" value="Adenylat/UMP-CMP_kin"/>
</dbReference>
<dbReference type="PROSITE" id="PS00113">
    <property type="entry name" value="ADENYLATE_KINASE"/>
    <property type="match status" value="1"/>
</dbReference>
<dbReference type="Pfam" id="PF00406">
    <property type="entry name" value="ADK"/>
    <property type="match status" value="1"/>
</dbReference>
<dbReference type="NCBIfam" id="NF001381">
    <property type="entry name" value="PRK00279.1-3"/>
    <property type="match status" value="1"/>
</dbReference>
<evidence type="ECO:0000259" key="8">
    <source>
        <dbReference type="Pfam" id="PF05191"/>
    </source>
</evidence>
<dbReference type="RefSeq" id="WP_373654452.1">
    <property type="nucleotide sequence ID" value="NZ_JBGUAW010000002.1"/>
</dbReference>
<dbReference type="PANTHER" id="PTHR23359">
    <property type="entry name" value="NUCLEOTIDE KINASE"/>
    <property type="match status" value="1"/>
</dbReference>
<dbReference type="Pfam" id="PF05191">
    <property type="entry name" value="ADK_lid"/>
    <property type="match status" value="1"/>
</dbReference>
<dbReference type="Proteomes" id="UP001575181">
    <property type="component" value="Unassembled WGS sequence"/>
</dbReference>
<evidence type="ECO:0000256" key="1">
    <source>
        <dbReference type="ARBA" id="ARBA00022679"/>
    </source>
</evidence>
<organism evidence="9 10">
    <name type="scientific">Thiohalorhabdus methylotrophus</name>
    <dbReference type="NCBI Taxonomy" id="3242694"/>
    <lineage>
        <taxon>Bacteria</taxon>
        <taxon>Pseudomonadati</taxon>
        <taxon>Pseudomonadota</taxon>
        <taxon>Gammaproteobacteria</taxon>
        <taxon>Thiohalorhabdales</taxon>
        <taxon>Thiohalorhabdaceae</taxon>
        <taxon>Thiohalorhabdus</taxon>
    </lineage>
</organism>
<feature type="binding site" evidence="5">
    <location>
        <begin position="58"/>
        <end position="60"/>
    </location>
    <ligand>
        <name>AMP</name>
        <dbReference type="ChEBI" id="CHEBI:456215"/>
    </ligand>
</feature>
<feature type="binding site" evidence="5">
    <location>
        <position position="172"/>
    </location>
    <ligand>
        <name>AMP</name>
        <dbReference type="ChEBI" id="CHEBI:456215"/>
    </ligand>
</feature>
<dbReference type="CDD" id="cd01428">
    <property type="entry name" value="ADK"/>
    <property type="match status" value="1"/>
</dbReference>
<name>A0ABV4TQT1_9GAMM</name>
<evidence type="ECO:0000313" key="10">
    <source>
        <dbReference type="Proteomes" id="UP001575181"/>
    </source>
</evidence>
<feature type="binding site" evidence="5">
    <location>
        <position position="93"/>
    </location>
    <ligand>
        <name>AMP</name>
        <dbReference type="ChEBI" id="CHEBI:456215"/>
    </ligand>
</feature>
<proteinExistence type="inferred from homology"/>
<keyword evidence="1 5" id="KW-0808">Transferase</keyword>
<keyword evidence="5" id="KW-0963">Cytoplasm</keyword>
<dbReference type="HAMAP" id="MF_00235">
    <property type="entry name" value="Adenylate_kinase_Adk"/>
    <property type="match status" value="1"/>
</dbReference>
<feature type="binding site" evidence="5">
    <location>
        <position position="161"/>
    </location>
    <ligand>
        <name>AMP</name>
        <dbReference type="ChEBI" id="CHEBI:456215"/>
    </ligand>
</feature>
<dbReference type="InterPro" id="IPR033690">
    <property type="entry name" value="Adenylat_kinase_CS"/>
</dbReference>
<gene>
    <name evidence="5" type="primary">adk</name>
    <name evidence="9" type="ORF">ACERLL_02330</name>
</gene>